<dbReference type="SMART" id="SM00388">
    <property type="entry name" value="HisKA"/>
    <property type="match status" value="1"/>
</dbReference>
<keyword evidence="9 16" id="KW-0418">Kinase</keyword>
<protein>
    <recommendedName>
        <fullName evidence="3">histidine kinase</fullName>
        <ecNumber evidence="3">2.7.13.3</ecNumber>
    </recommendedName>
</protein>
<evidence type="ECO:0000256" key="3">
    <source>
        <dbReference type="ARBA" id="ARBA00012438"/>
    </source>
</evidence>
<feature type="transmembrane region" description="Helical" evidence="14">
    <location>
        <begin position="69"/>
        <end position="96"/>
    </location>
</feature>
<dbReference type="InterPro" id="IPR005467">
    <property type="entry name" value="His_kinase_dom"/>
</dbReference>
<evidence type="ECO:0000256" key="13">
    <source>
        <dbReference type="ARBA" id="ARBA00023136"/>
    </source>
</evidence>
<dbReference type="RefSeq" id="WP_126410249.1">
    <property type="nucleotide sequence ID" value="NZ_RXNT01000017.1"/>
</dbReference>
<evidence type="ECO:0000256" key="4">
    <source>
        <dbReference type="ARBA" id="ARBA00022475"/>
    </source>
</evidence>
<feature type="transmembrane region" description="Helical" evidence="14">
    <location>
        <begin position="38"/>
        <end position="57"/>
    </location>
</feature>
<reference evidence="16 17" key="1">
    <citation type="submission" date="2018-12" db="EMBL/GenBank/DDBJ databases">
        <title>Bacillus yapensis draft genome sequence.</title>
        <authorList>
            <person name="Yu L."/>
            <person name="Xu X."/>
            <person name="Tang X."/>
        </authorList>
    </citation>
    <scope>NUCLEOTIDE SEQUENCE [LARGE SCALE GENOMIC DNA]</scope>
    <source>
        <strain evidence="16 17">XXST-01</strain>
    </source>
</reference>
<dbReference type="InterPro" id="IPR003594">
    <property type="entry name" value="HATPase_dom"/>
</dbReference>
<dbReference type="OrthoDB" id="9815750at2"/>
<dbReference type="CDD" id="cd00082">
    <property type="entry name" value="HisKA"/>
    <property type="match status" value="1"/>
</dbReference>
<evidence type="ECO:0000256" key="12">
    <source>
        <dbReference type="ARBA" id="ARBA00023012"/>
    </source>
</evidence>
<dbReference type="Pfam" id="PF07694">
    <property type="entry name" value="5TM-5TMR_LYT"/>
    <property type="match status" value="1"/>
</dbReference>
<feature type="transmembrane region" description="Helical" evidence="14">
    <location>
        <begin position="102"/>
        <end position="121"/>
    </location>
</feature>
<dbReference type="GO" id="GO:0071555">
    <property type="term" value="P:cell wall organization"/>
    <property type="evidence" value="ECO:0007669"/>
    <property type="project" value="InterPro"/>
</dbReference>
<evidence type="ECO:0000313" key="16">
    <source>
        <dbReference type="EMBL" id="RTR27856.1"/>
    </source>
</evidence>
<evidence type="ECO:0000256" key="6">
    <source>
        <dbReference type="ARBA" id="ARBA00022679"/>
    </source>
</evidence>
<dbReference type="Pfam" id="PF02518">
    <property type="entry name" value="HATPase_c"/>
    <property type="match status" value="1"/>
</dbReference>
<dbReference type="GO" id="GO:0005886">
    <property type="term" value="C:plasma membrane"/>
    <property type="evidence" value="ECO:0007669"/>
    <property type="project" value="UniProtKB-SubCell"/>
</dbReference>
<dbReference type="SMART" id="SM00387">
    <property type="entry name" value="HATPase_c"/>
    <property type="match status" value="1"/>
</dbReference>
<dbReference type="Pfam" id="PF00512">
    <property type="entry name" value="HisKA"/>
    <property type="match status" value="1"/>
</dbReference>
<dbReference type="EMBL" id="RXNT01000017">
    <property type="protein sequence ID" value="RTR27856.1"/>
    <property type="molecule type" value="Genomic_DNA"/>
</dbReference>
<dbReference type="EC" id="2.7.13.3" evidence="3"/>
<evidence type="ECO:0000313" key="17">
    <source>
        <dbReference type="Proteomes" id="UP000271374"/>
    </source>
</evidence>
<dbReference type="InterPro" id="IPR004358">
    <property type="entry name" value="Sig_transdc_His_kin-like_C"/>
</dbReference>
<evidence type="ECO:0000256" key="8">
    <source>
        <dbReference type="ARBA" id="ARBA00022741"/>
    </source>
</evidence>
<comment type="caution">
    <text evidence="16">The sequence shown here is derived from an EMBL/GenBank/DDBJ whole genome shotgun (WGS) entry which is preliminary data.</text>
</comment>
<dbReference type="Proteomes" id="UP000271374">
    <property type="component" value="Unassembled WGS sequence"/>
</dbReference>
<evidence type="ECO:0000256" key="14">
    <source>
        <dbReference type="SAM" id="Phobius"/>
    </source>
</evidence>
<dbReference type="AlphaFoldDB" id="A0A431VXR4"/>
<evidence type="ECO:0000256" key="11">
    <source>
        <dbReference type="ARBA" id="ARBA00022989"/>
    </source>
</evidence>
<dbReference type="PANTHER" id="PTHR43065">
    <property type="entry name" value="SENSOR HISTIDINE KINASE"/>
    <property type="match status" value="1"/>
</dbReference>
<comment type="subcellular location">
    <subcellularLocation>
        <location evidence="2">Cell membrane</location>
        <topology evidence="2">Multi-pass membrane protein</topology>
    </subcellularLocation>
</comment>
<comment type="catalytic activity">
    <reaction evidence="1">
        <text>ATP + protein L-histidine = ADP + protein N-phospho-L-histidine.</text>
        <dbReference type="EC" id="2.7.13.3"/>
    </reaction>
</comment>
<dbReference type="InterPro" id="IPR011620">
    <property type="entry name" value="Sig_transdc_His_kinase_LytS_TM"/>
</dbReference>
<evidence type="ECO:0000259" key="15">
    <source>
        <dbReference type="PROSITE" id="PS50109"/>
    </source>
</evidence>
<dbReference type="PRINTS" id="PR00344">
    <property type="entry name" value="BCTRLSENSOR"/>
</dbReference>
<feature type="domain" description="Histidine kinase" evidence="15">
    <location>
        <begin position="209"/>
        <end position="416"/>
    </location>
</feature>
<dbReference type="SUPFAM" id="SSF55874">
    <property type="entry name" value="ATPase domain of HSP90 chaperone/DNA topoisomerase II/histidine kinase"/>
    <property type="match status" value="1"/>
</dbReference>
<proteinExistence type="predicted"/>
<keyword evidence="5" id="KW-0597">Phosphoprotein</keyword>
<dbReference type="Gene3D" id="1.10.287.130">
    <property type="match status" value="1"/>
</dbReference>
<dbReference type="SUPFAM" id="SSF47384">
    <property type="entry name" value="Homodimeric domain of signal transducing histidine kinase"/>
    <property type="match status" value="1"/>
</dbReference>
<evidence type="ECO:0000256" key="5">
    <source>
        <dbReference type="ARBA" id="ARBA00022553"/>
    </source>
</evidence>
<dbReference type="PANTHER" id="PTHR43065:SF46">
    <property type="entry name" value="C4-DICARBOXYLATE TRANSPORT SENSOR PROTEIN DCTB"/>
    <property type="match status" value="1"/>
</dbReference>
<evidence type="ECO:0000256" key="10">
    <source>
        <dbReference type="ARBA" id="ARBA00022840"/>
    </source>
</evidence>
<organism evidence="16 17">
    <name type="scientific">Bacillus yapensis</name>
    <dbReference type="NCBI Taxonomy" id="2492960"/>
    <lineage>
        <taxon>Bacteria</taxon>
        <taxon>Bacillati</taxon>
        <taxon>Bacillota</taxon>
        <taxon>Bacilli</taxon>
        <taxon>Bacillales</taxon>
        <taxon>Bacillaceae</taxon>
        <taxon>Bacillus</taxon>
    </lineage>
</organism>
<dbReference type="InterPro" id="IPR036890">
    <property type="entry name" value="HATPase_C_sf"/>
</dbReference>
<dbReference type="InterPro" id="IPR003661">
    <property type="entry name" value="HisK_dim/P_dom"/>
</dbReference>
<keyword evidence="13 14" id="KW-0472">Membrane</keyword>
<evidence type="ECO:0000256" key="7">
    <source>
        <dbReference type="ARBA" id="ARBA00022692"/>
    </source>
</evidence>
<dbReference type="GO" id="GO:0005524">
    <property type="term" value="F:ATP binding"/>
    <property type="evidence" value="ECO:0007669"/>
    <property type="project" value="UniProtKB-KW"/>
</dbReference>
<keyword evidence="7 14" id="KW-0812">Transmembrane</keyword>
<dbReference type="Gene3D" id="3.30.565.10">
    <property type="entry name" value="Histidine kinase-like ATPase, C-terminal domain"/>
    <property type="match status" value="1"/>
</dbReference>
<keyword evidence="11 14" id="KW-1133">Transmembrane helix</keyword>
<dbReference type="PROSITE" id="PS50109">
    <property type="entry name" value="HIS_KIN"/>
    <property type="match status" value="1"/>
</dbReference>
<keyword evidence="12" id="KW-0902">Two-component regulatory system</keyword>
<keyword evidence="8" id="KW-0547">Nucleotide-binding</keyword>
<gene>
    <name evidence="16" type="ORF">EKG37_18365</name>
</gene>
<accession>A0A431VXR4</accession>
<keyword evidence="10" id="KW-0067">ATP-binding</keyword>
<feature type="transmembrane region" description="Helical" evidence="14">
    <location>
        <begin position="160"/>
        <end position="180"/>
    </location>
</feature>
<dbReference type="InterPro" id="IPR036097">
    <property type="entry name" value="HisK_dim/P_sf"/>
</dbReference>
<evidence type="ECO:0000256" key="1">
    <source>
        <dbReference type="ARBA" id="ARBA00000085"/>
    </source>
</evidence>
<keyword evidence="17" id="KW-1185">Reference proteome</keyword>
<name>A0A431VXR4_9BACI</name>
<evidence type="ECO:0000256" key="9">
    <source>
        <dbReference type="ARBA" id="ARBA00022777"/>
    </source>
</evidence>
<sequence>MILLKGLLINLLFILLLVLFFSMILWNKQKFLKIEYQGLFLSLLCSALICLSLFLSIPVNENFIYDLRFIPFLLGSIYGGKRVTIILGIVLILVRLPFGGDGIWLTISLVVVSSLAILWLNPKFGKKTTNWRLCITTTFSFIYSIFGFLVPSFYYGFNNIMTFCIYSIVLTSSTFFVTYLTEVLRTTYILQLGAIKNEKMEIVSHLAASISHEVRNPLTSVKGFLQLILEHRDIPDNCHQYASLALDETVRASDIINDYLTFAKPHPEVLVMLDIEKEILKCKEIIGPLALKNSVNMNMVFFHTTMIQGDPHKFRQVLLNICKNAIEAMPKGGTLSIVTTTNDNKTVVHIADTGHGMSPEHVARLGEPYFSLKEQKGTGLGMMVVFRIVEGMGGNVKVSSEEQFGTSITLSFPNAG</sequence>
<keyword evidence="4" id="KW-1003">Cell membrane</keyword>
<feature type="transmembrane region" description="Helical" evidence="14">
    <location>
        <begin position="7"/>
        <end position="26"/>
    </location>
</feature>
<feature type="transmembrane region" description="Helical" evidence="14">
    <location>
        <begin position="133"/>
        <end position="154"/>
    </location>
</feature>
<evidence type="ECO:0000256" key="2">
    <source>
        <dbReference type="ARBA" id="ARBA00004651"/>
    </source>
</evidence>
<keyword evidence="6" id="KW-0808">Transferase</keyword>
<dbReference type="GO" id="GO:0000155">
    <property type="term" value="F:phosphorelay sensor kinase activity"/>
    <property type="evidence" value="ECO:0007669"/>
    <property type="project" value="InterPro"/>
</dbReference>